<evidence type="ECO:0000256" key="8">
    <source>
        <dbReference type="ARBA" id="ARBA00023157"/>
    </source>
</evidence>
<gene>
    <name evidence="15" type="ORF">MGL_1749</name>
</gene>
<dbReference type="SUPFAM" id="SSF48168">
    <property type="entry name" value="R1 subunit of ribonucleotide reductase, N-terminal domain"/>
    <property type="match status" value="1"/>
</dbReference>
<accession>A8Q183</accession>
<evidence type="ECO:0000256" key="3">
    <source>
        <dbReference type="ARBA" id="ARBA00022533"/>
    </source>
</evidence>
<dbReference type="AlphaFoldDB" id="A8Q183"/>
<evidence type="ECO:0000313" key="16">
    <source>
        <dbReference type="Proteomes" id="UP000008837"/>
    </source>
</evidence>
<dbReference type="InterPro" id="IPR000788">
    <property type="entry name" value="RNR_lg_C"/>
</dbReference>
<comment type="catalytic activity">
    <reaction evidence="10 12">
        <text>a 2'-deoxyribonucleoside 5'-diphosphate + [thioredoxin]-disulfide + H2O = a ribonucleoside 5'-diphosphate + [thioredoxin]-dithiol</text>
        <dbReference type="Rhea" id="RHEA:23252"/>
        <dbReference type="Rhea" id="RHEA-COMP:10698"/>
        <dbReference type="Rhea" id="RHEA-COMP:10700"/>
        <dbReference type="ChEBI" id="CHEBI:15377"/>
        <dbReference type="ChEBI" id="CHEBI:29950"/>
        <dbReference type="ChEBI" id="CHEBI:50058"/>
        <dbReference type="ChEBI" id="CHEBI:57930"/>
        <dbReference type="ChEBI" id="CHEBI:73316"/>
        <dbReference type="EC" id="1.17.4.1"/>
    </reaction>
</comment>
<keyword evidence="16" id="KW-1185">Reference proteome</keyword>
<dbReference type="GO" id="GO:0005971">
    <property type="term" value="C:ribonucleoside-diphosphate reductase complex"/>
    <property type="evidence" value="ECO:0007669"/>
    <property type="project" value="TreeGrafter"/>
</dbReference>
<evidence type="ECO:0000256" key="12">
    <source>
        <dbReference type="RuleBase" id="RU003410"/>
    </source>
</evidence>
<dbReference type="EC" id="1.17.4.1" evidence="2 12"/>
<dbReference type="STRING" id="425265.A8Q183"/>
<comment type="similarity">
    <text evidence="1 12">Belongs to the ribonucleoside diphosphate reductase large chain family.</text>
</comment>
<evidence type="ECO:0000256" key="9">
    <source>
        <dbReference type="ARBA" id="ARBA00024942"/>
    </source>
</evidence>
<organism evidence="15 16">
    <name type="scientific">Malassezia globosa (strain ATCC MYA-4612 / CBS 7966)</name>
    <name type="common">Dandruff-associated fungus</name>
    <dbReference type="NCBI Taxonomy" id="425265"/>
    <lineage>
        <taxon>Eukaryota</taxon>
        <taxon>Fungi</taxon>
        <taxon>Dikarya</taxon>
        <taxon>Basidiomycota</taxon>
        <taxon>Ustilaginomycotina</taxon>
        <taxon>Malasseziomycetes</taxon>
        <taxon>Malasseziales</taxon>
        <taxon>Malasseziaceae</taxon>
        <taxon>Malassezia</taxon>
    </lineage>
</organism>
<comment type="caution">
    <text evidence="15">The sequence shown here is derived from an EMBL/GenBank/DDBJ whole genome shotgun (WGS) entry which is preliminary data.</text>
</comment>
<dbReference type="FunCoup" id="A8Q183">
    <property type="interactions" value="550"/>
</dbReference>
<dbReference type="PANTHER" id="PTHR11573:SF6">
    <property type="entry name" value="RIBONUCLEOSIDE-DIPHOSPHATE REDUCTASE LARGE SUBUNIT"/>
    <property type="match status" value="1"/>
</dbReference>
<dbReference type="PROSITE" id="PS51161">
    <property type="entry name" value="ATP_CONE"/>
    <property type="match status" value="1"/>
</dbReference>
<protein>
    <recommendedName>
        <fullName evidence="2 12">Ribonucleoside-diphosphate reductase</fullName>
        <ecNumber evidence="2 12">1.17.4.1</ecNumber>
    </recommendedName>
</protein>
<dbReference type="InterPro" id="IPR013509">
    <property type="entry name" value="RNR_lsu_N"/>
</dbReference>
<evidence type="ECO:0000256" key="2">
    <source>
        <dbReference type="ARBA" id="ARBA00012274"/>
    </source>
</evidence>
<dbReference type="PROSITE" id="PS00089">
    <property type="entry name" value="RIBORED_LARGE"/>
    <property type="match status" value="1"/>
</dbReference>
<keyword evidence="3" id="KW-0021">Allosteric enzyme</keyword>
<dbReference type="Pfam" id="PF02867">
    <property type="entry name" value="Ribonuc_red_lgC"/>
    <property type="match status" value="1"/>
</dbReference>
<dbReference type="InterPro" id="IPR008926">
    <property type="entry name" value="RNR_R1-su_N"/>
</dbReference>
<dbReference type="EMBL" id="AAYY01000006">
    <property type="protein sequence ID" value="EDP43536.1"/>
    <property type="molecule type" value="Genomic_DNA"/>
</dbReference>
<dbReference type="InterPro" id="IPR013346">
    <property type="entry name" value="NrdE_NrdA_C"/>
</dbReference>
<evidence type="ECO:0000256" key="10">
    <source>
        <dbReference type="ARBA" id="ARBA00047754"/>
    </source>
</evidence>
<dbReference type="KEGG" id="mgl:MGL_1749"/>
<keyword evidence="8" id="KW-1015">Disulfide bond</keyword>
<evidence type="ECO:0000256" key="11">
    <source>
        <dbReference type="PROSITE-ProRule" id="PRU00492"/>
    </source>
</evidence>
<dbReference type="Proteomes" id="UP000008837">
    <property type="component" value="Unassembled WGS sequence"/>
</dbReference>
<evidence type="ECO:0000256" key="7">
    <source>
        <dbReference type="ARBA" id="ARBA00023116"/>
    </source>
</evidence>
<dbReference type="SUPFAM" id="SSF51998">
    <property type="entry name" value="PFL-like glycyl radical enzymes"/>
    <property type="match status" value="1"/>
</dbReference>
<proteinExistence type="inferred from homology"/>
<dbReference type="GO" id="GO:0009263">
    <property type="term" value="P:deoxyribonucleotide biosynthetic process"/>
    <property type="evidence" value="ECO:0007669"/>
    <property type="project" value="UniProtKB-KW"/>
</dbReference>
<dbReference type="CDD" id="cd01679">
    <property type="entry name" value="RNR_I"/>
    <property type="match status" value="1"/>
</dbReference>
<dbReference type="InterPro" id="IPR005144">
    <property type="entry name" value="ATP-cone_dom"/>
</dbReference>
<dbReference type="VEuPathDB" id="FungiDB:MGL_1749"/>
<evidence type="ECO:0000256" key="1">
    <source>
        <dbReference type="ARBA" id="ARBA00010406"/>
    </source>
</evidence>
<feature type="region of interest" description="Disordered" evidence="13">
    <location>
        <begin position="785"/>
        <end position="833"/>
    </location>
</feature>
<dbReference type="OMA" id="IELPQHM"/>
<dbReference type="RefSeq" id="XP_001730750.1">
    <property type="nucleotide sequence ID" value="XM_001730698.1"/>
</dbReference>
<evidence type="ECO:0000256" key="13">
    <source>
        <dbReference type="SAM" id="MobiDB-lite"/>
    </source>
</evidence>
<dbReference type="InParanoid" id="A8Q183"/>
<name>A8Q183_MALGO</name>
<evidence type="ECO:0000259" key="14">
    <source>
        <dbReference type="PROSITE" id="PS51161"/>
    </source>
</evidence>
<comment type="function">
    <text evidence="9 12">Provides the precursors necessary for DNA synthesis. Catalyzes the biosynthesis of deoxyribonucleotides from the corresponding ribonucleotides.</text>
</comment>
<dbReference type="UniPathway" id="UPA00326"/>
<dbReference type="NCBIfam" id="TIGR02506">
    <property type="entry name" value="NrdE_NrdA"/>
    <property type="match status" value="1"/>
</dbReference>
<evidence type="ECO:0000313" key="15">
    <source>
        <dbReference type="EMBL" id="EDP43536.1"/>
    </source>
</evidence>
<dbReference type="GO" id="GO:0004748">
    <property type="term" value="F:ribonucleoside-diphosphate reductase activity, thioredoxin disulfide as acceptor"/>
    <property type="evidence" value="ECO:0007669"/>
    <property type="project" value="UniProtKB-EC"/>
</dbReference>
<dbReference type="PRINTS" id="PR01183">
    <property type="entry name" value="RIBORDTASEM1"/>
</dbReference>
<keyword evidence="5 11" id="KW-0067">ATP-binding</keyword>
<dbReference type="OrthoDB" id="3000483at2759"/>
<evidence type="ECO:0000256" key="4">
    <source>
        <dbReference type="ARBA" id="ARBA00022741"/>
    </source>
</evidence>
<feature type="domain" description="ATP-cone" evidence="14">
    <location>
        <begin position="1"/>
        <end position="62"/>
    </location>
</feature>
<evidence type="ECO:0000256" key="6">
    <source>
        <dbReference type="ARBA" id="ARBA00023002"/>
    </source>
</evidence>
<reference evidence="15 16" key="1">
    <citation type="journal article" date="2007" name="Proc. Natl. Acad. Sci. U.S.A.">
        <title>Dandruff-associated Malassezia genomes reveal convergent and divergent virulence traits shared with plant and human fungal pathogens.</title>
        <authorList>
            <person name="Xu J."/>
            <person name="Saunders C.W."/>
            <person name="Hu P."/>
            <person name="Grant R.A."/>
            <person name="Boekhout T."/>
            <person name="Kuramae E.E."/>
            <person name="Kronstad J.W."/>
            <person name="Deangelis Y.M."/>
            <person name="Reeder N.L."/>
            <person name="Johnstone K.R."/>
            <person name="Leland M."/>
            <person name="Fieno A.M."/>
            <person name="Begley W.M."/>
            <person name="Sun Y."/>
            <person name="Lacey M.P."/>
            <person name="Chaudhary T."/>
            <person name="Keough T."/>
            <person name="Chu L."/>
            <person name="Sears R."/>
            <person name="Yuan B."/>
            <person name="Dawson T.L.Jr."/>
        </authorList>
    </citation>
    <scope>NUCLEOTIDE SEQUENCE [LARGE SCALE GENOMIC DNA]</scope>
    <source>
        <strain evidence="16">ATCC MYA-4612 / CBS 7966</strain>
    </source>
</reference>
<keyword evidence="6 12" id="KW-0560">Oxidoreductase</keyword>
<keyword evidence="7 12" id="KW-0215">Deoxyribonucleotide synthesis</keyword>
<dbReference type="Gene3D" id="3.20.70.20">
    <property type="match status" value="1"/>
</dbReference>
<dbReference type="FunFam" id="3.20.70.20:FF:000001">
    <property type="entry name" value="Ribonucleoside-diphosphate reductase"/>
    <property type="match status" value="1"/>
</dbReference>
<keyword evidence="4 11" id="KW-0547">Nucleotide-binding</keyword>
<dbReference type="PANTHER" id="PTHR11573">
    <property type="entry name" value="RIBONUCLEOSIDE-DIPHOSPHATE REDUCTASE LARGE CHAIN"/>
    <property type="match status" value="1"/>
</dbReference>
<dbReference type="GeneID" id="5855057"/>
<dbReference type="GO" id="GO:0005524">
    <property type="term" value="F:ATP binding"/>
    <property type="evidence" value="ECO:0007669"/>
    <property type="project" value="UniProtKB-UniRule"/>
</dbReference>
<dbReference type="Pfam" id="PF00317">
    <property type="entry name" value="Ribonuc_red_lgN"/>
    <property type="match status" value="1"/>
</dbReference>
<dbReference type="InterPro" id="IPR039718">
    <property type="entry name" value="Rrm1"/>
</dbReference>
<sequence>MNFVDPIEITRKVIDGIYEGVTTVELDNLAAETAAYKTTTHPDYAVLAARIAISNLHKETKKSFSQVIQDLHDYVNPKTGRPSSMISEETFNTVMKHRELLDSAIIYERDFHYNFFGFKTLERSYLLRINGKVAERPQHMLMRVAVGIHGEDIESAIETYNYMSEKAFTHASPTLFNAGTPNPQMSSCFLVSMKEDSIEGIYDTLKTCAMISKTAGGIGLNIHNIRGTGSYIAGTNGVSNGIVPMLRVFNNTARYVDQGGNKRPGAFAIYLEPWHPDVFEFVDLRKNHGKDEVRARDLFLAMWVPDLFMKRVEKNEDWSLMCPAEAPGLADCYGEEFEELYERYEREGRAKRSVKAQKLWYAILEAQIETGNPFMLYKDAANRKSNQKNLGTIKSSNLCTEIMEYSSPEETAVCNLASIALPTFIEGTGASKIYNFQRLHDVAKVVCKNLNRIIDINYYPVPSARRSNMRHRPIGIGVQGLADAFMIMGYPFDSQEARRLNLQIFETIYHAALERSCELAEQYGTYETYQGSPASQGILQYDMWNRTPTDLWDWASLKAKIAQHGLRNSLLLAPMPTASTSQILGFNECFEPYTNNIYMRRVLAGEFQVVNPWLLRELVELGLWNDSMKQKIIAHGGSIQNIPGIPDHIKALYKTVWEISQKVIIDMAADRGAFVCQSQSLNIHLSAPSFGQLTSMHFYGWKKGLKTGSYYLRTRPAASAIQFTVSNEEIAEAKATRKAVNAQRAAAASAASTMASTQAPTPSSVVTEPRPVVDRGYESMVQGVGRLGVDGTVTEDGPGKDRPAADASGQPSEDEGFLAAQERQRRRQEEADERLACSLENKDACLMCSG</sequence>
<evidence type="ECO:0000256" key="5">
    <source>
        <dbReference type="ARBA" id="ARBA00022840"/>
    </source>
</evidence>